<feature type="transmembrane region" description="Helical" evidence="5">
    <location>
        <begin position="335"/>
        <end position="358"/>
    </location>
</feature>
<evidence type="ECO:0000256" key="2">
    <source>
        <dbReference type="ARBA" id="ARBA00022692"/>
    </source>
</evidence>
<feature type="signal peptide" evidence="6">
    <location>
        <begin position="1"/>
        <end position="35"/>
    </location>
</feature>
<comment type="subcellular location">
    <subcellularLocation>
        <location evidence="1">Membrane</location>
        <topology evidence="1">Multi-pass membrane protein</topology>
    </subcellularLocation>
</comment>
<name>A0A5S9QMZ4_9GAMM</name>
<gene>
    <name evidence="8" type="ORF">OPDIPICF_02256</name>
</gene>
<evidence type="ECO:0000256" key="4">
    <source>
        <dbReference type="ARBA" id="ARBA00023136"/>
    </source>
</evidence>
<evidence type="ECO:0000313" key="9">
    <source>
        <dbReference type="Proteomes" id="UP000441399"/>
    </source>
</evidence>
<dbReference type="AlphaFoldDB" id="A0A5S9QMZ4"/>
<keyword evidence="6" id="KW-0732">Signal</keyword>
<evidence type="ECO:0000256" key="1">
    <source>
        <dbReference type="ARBA" id="ARBA00004141"/>
    </source>
</evidence>
<dbReference type="InterPro" id="IPR006201">
    <property type="entry name" value="Neur_channel"/>
</dbReference>
<dbReference type="InterPro" id="IPR038050">
    <property type="entry name" value="Neuro_actylchol_rec"/>
</dbReference>
<organism evidence="8 9">
    <name type="scientific">BD1-7 clade bacterium</name>
    <dbReference type="NCBI Taxonomy" id="2029982"/>
    <lineage>
        <taxon>Bacteria</taxon>
        <taxon>Pseudomonadati</taxon>
        <taxon>Pseudomonadota</taxon>
        <taxon>Gammaproteobacteria</taxon>
        <taxon>Cellvibrionales</taxon>
        <taxon>Spongiibacteraceae</taxon>
        <taxon>BD1-7 clade</taxon>
    </lineage>
</organism>
<feature type="transmembrane region" description="Helical" evidence="5">
    <location>
        <begin position="370"/>
        <end position="389"/>
    </location>
</feature>
<dbReference type="Pfam" id="PF02931">
    <property type="entry name" value="Neur_chan_LBD"/>
    <property type="match status" value="1"/>
</dbReference>
<dbReference type="PANTHER" id="PTHR18945">
    <property type="entry name" value="NEUROTRANSMITTER GATED ION CHANNEL"/>
    <property type="match status" value="1"/>
</dbReference>
<keyword evidence="9" id="KW-1185">Reference proteome</keyword>
<keyword evidence="2 5" id="KW-0812">Transmembrane</keyword>
<evidence type="ECO:0000259" key="7">
    <source>
        <dbReference type="Pfam" id="PF02931"/>
    </source>
</evidence>
<feature type="chain" id="PRO_5024934865" evidence="6">
    <location>
        <begin position="36"/>
        <end position="392"/>
    </location>
</feature>
<dbReference type="Gene3D" id="2.70.170.10">
    <property type="entry name" value="Neurotransmitter-gated ion-channel ligand-binding domain"/>
    <property type="match status" value="1"/>
</dbReference>
<reference evidence="8 9" key="1">
    <citation type="submission" date="2019-11" db="EMBL/GenBank/DDBJ databases">
        <authorList>
            <person name="Holert J."/>
        </authorList>
    </citation>
    <scope>NUCLEOTIDE SEQUENCE [LARGE SCALE GENOMIC DNA]</scope>
    <source>
        <strain evidence="8">SB11_3</strain>
    </source>
</reference>
<feature type="transmembrane region" description="Helical" evidence="5">
    <location>
        <begin position="305"/>
        <end position="323"/>
    </location>
</feature>
<dbReference type="GO" id="GO:0016020">
    <property type="term" value="C:membrane"/>
    <property type="evidence" value="ECO:0007669"/>
    <property type="project" value="UniProtKB-SubCell"/>
</dbReference>
<dbReference type="EMBL" id="CACSIO010000034">
    <property type="protein sequence ID" value="CAA0119336.1"/>
    <property type="molecule type" value="Genomic_DNA"/>
</dbReference>
<dbReference type="InterPro" id="IPR036734">
    <property type="entry name" value="Neur_chan_lig-bd_sf"/>
</dbReference>
<sequence>MVCGLFTVLHRASSLSLLALVFSVLMLFPSQTIHAAPAFYIDKLNEVDKKHLEASSACGRNQAPIDPMRSGRSHLKNVTVQTEYPVQAGVGVLLQNINAINEVENSFSVSGYLSVVWCDKSFAVSETPTSKLMYLETSAAKKLESLWRPDLYFVNDTHRHMSENIELDIYNDGTMIYSEKFNVEISAVYDLHDFPFDKQLLKITLQSFSWDASQLVLVSEPLFNGSVSGLSDPEWEVEDIRSDVYIKQDHGERAVFYEYDIEVDVQHRPGYFLLKVILPLFLLVSVSWVVFWTRRFDVRFRLGPLLTVMLTIVAFNFTISSALPKVNYMTFFDKLLSFSFITVYLAVAAILVISIMHNRNWMRPALIMNLHCRWIFPLIYILGISWLVGSTL</sequence>
<accession>A0A5S9QMZ4</accession>
<dbReference type="GO" id="GO:0005230">
    <property type="term" value="F:extracellular ligand-gated monoatomic ion channel activity"/>
    <property type="evidence" value="ECO:0007669"/>
    <property type="project" value="InterPro"/>
</dbReference>
<dbReference type="Proteomes" id="UP000441399">
    <property type="component" value="Unassembled WGS sequence"/>
</dbReference>
<evidence type="ECO:0000313" key="8">
    <source>
        <dbReference type="EMBL" id="CAA0119336.1"/>
    </source>
</evidence>
<evidence type="ECO:0000256" key="3">
    <source>
        <dbReference type="ARBA" id="ARBA00022989"/>
    </source>
</evidence>
<proteinExistence type="predicted"/>
<evidence type="ECO:0000256" key="5">
    <source>
        <dbReference type="SAM" id="Phobius"/>
    </source>
</evidence>
<keyword evidence="4 5" id="KW-0472">Membrane</keyword>
<dbReference type="InterPro" id="IPR006202">
    <property type="entry name" value="Neur_chan_lig-bd"/>
</dbReference>
<dbReference type="SUPFAM" id="SSF90112">
    <property type="entry name" value="Neurotransmitter-gated ion-channel transmembrane pore"/>
    <property type="match status" value="1"/>
</dbReference>
<protein>
    <submittedName>
        <fullName evidence="8">Cys-loop ligand-gated ion channel</fullName>
    </submittedName>
</protein>
<evidence type="ECO:0000256" key="6">
    <source>
        <dbReference type="SAM" id="SignalP"/>
    </source>
</evidence>
<dbReference type="SUPFAM" id="SSF63712">
    <property type="entry name" value="Nicotinic receptor ligand binding domain-like"/>
    <property type="match status" value="1"/>
</dbReference>
<keyword evidence="3 5" id="KW-1133">Transmembrane helix</keyword>
<feature type="domain" description="Neurotransmitter-gated ion-channel ligand-binding" evidence="7">
    <location>
        <begin position="82"/>
        <end position="220"/>
    </location>
</feature>
<dbReference type="GO" id="GO:0004888">
    <property type="term" value="F:transmembrane signaling receptor activity"/>
    <property type="evidence" value="ECO:0007669"/>
    <property type="project" value="InterPro"/>
</dbReference>
<dbReference type="InterPro" id="IPR036719">
    <property type="entry name" value="Neuro-gated_channel_TM_sf"/>
</dbReference>
<dbReference type="Gene3D" id="1.20.58.390">
    <property type="entry name" value="Neurotransmitter-gated ion-channel transmembrane domain"/>
    <property type="match status" value="1"/>
</dbReference>
<feature type="transmembrane region" description="Helical" evidence="5">
    <location>
        <begin position="271"/>
        <end position="293"/>
    </location>
</feature>